<organism evidence="14 15">
    <name type="scientific">Rhizomicrobium palustre</name>
    <dbReference type="NCBI Taxonomy" id="189966"/>
    <lineage>
        <taxon>Bacteria</taxon>
        <taxon>Pseudomonadati</taxon>
        <taxon>Pseudomonadota</taxon>
        <taxon>Alphaproteobacteria</taxon>
        <taxon>Micropepsales</taxon>
        <taxon>Micropepsaceae</taxon>
        <taxon>Rhizomicrobium</taxon>
    </lineage>
</organism>
<feature type="transmembrane region" description="Helical" evidence="11">
    <location>
        <begin position="7"/>
        <end position="27"/>
    </location>
</feature>
<dbReference type="EC" id="2.7.13.3" evidence="3"/>
<evidence type="ECO:0000313" key="15">
    <source>
        <dbReference type="Proteomes" id="UP000570514"/>
    </source>
</evidence>
<evidence type="ECO:0000256" key="4">
    <source>
        <dbReference type="ARBA" id="ARBA00022553"/>
    </source>
</evidence>
<dbReference type="Gene3D" id="3.30.565.10">
    <property type="entry name" value="Histidine kinase-like ATPase, C-terminal domain"/>
    <property type="match status" value="1"/>
</dbReference>
<evidence type="ECO:0000256" key="5">
    <source>
        <dbReference type="ARBA" id="ARBA00022679"/>
    </source>
</evidence>
<feature type="domain" description="Histidine kinase" evidence="12">
    <location>
        <begin position="128"/>
        <end position="340"/>
    </location>
</feature>
<dbReference type="SMART" id="SM00304">
    <property type="entry name" value="HAMP"/>
    <property type="match status" value="1"/>
</dbReference>
<evidence type="ECO:0000256" key="2">
    <source>
        <dbReference type="ARBA" id="ARBA00004370"/>
    </source>
</evidence>
<dbReference type="CDD" id="cd06225">
    <property type="entry name" value="HAMP"/>
    <property type="match status" value="1"/>
</dbReference>
<keyword evidence="10 11" id="KW-0472">Membrane</keyword>
<keyword evidence="9" id="KW-0902">Two-component regulatory system</keyword>
<feature type="transmembrane region" description="Helical" evidence="11">
    <location>
        <begin position="47"/>
        <end position="70"/>
    </location>
</feature>
<dbReference type="InterPro" id="IPR005467">
    <property type="entry name" value="His_kinase_dom"/>
</dbReference>
<dbReference type="SUPFAM" id="SSF47384">
    <property type="entry name" value="Homodimeric domain of signal transducing histidine kinase"/>
    <property type="match status" value="1"/>
</dbReference>
<dbReference type="GO" id="GO:0005886">
    <property type="term" value="C:plasma membrane"/>
    <property type="evidence" value="ECO:0007669"/>
    <property type="project" value="TreeGrafter"/>
</dbReference>
<evidence type="ECO:0000256" key="6">
    <source>
        <dbReference type="ARBA" id="ARBA00022692"/>
    </source>
</evidence>
<dbReference type="AlphaFoldDB" id="A0A846MUS9"/>
<dbReference type="SMART" id="SM00388">
    <property type="entry name" value="HisKA"/>
    <property type="match status" value="1"/>
</dbReference>
<keyword evidence="7 14" id="KW-0418">Kinase</keyword>
<dbReference type="Pfam" id="PF02518">
    <property type="entry name" value="HATPase_c"/>
    <property type="match status" value="1"/>
</dbReference>
<dbReference type="GO" id="GO:0000155">
    <property type="term" value="F:phosphorelay sensor kinase activity"/>
    <property type="evidence" value="ECO:0007669"/>
    <property type="project" value="InterPro"/>
</dbReference>
<accession>A0A846MUS9</accession>
<keyword evidence="8 11" id="KW-1133">Transmembrane helix</keyword>
<dbReference type="PANTHER" id="PTHR45436:SF5">
    <property type="entry name" value="SENSOR HISTIDINE KINASE TRCS"/>
    <property type="match status" value="1"/>
</dbReference>
<dbReference type="InterPro" id="IPR004358">
    <property type="entry name" value="Sig_transdc_His_kin-like_C"/>
</dbReference>
<protein>
    <recommendedName>
        <fullName evidence="3">histidine kinase</fullName>
        <ecNumber evidence="3">2.7.13.3</ecNumber>
    </recommendedName>
</protein>
<dbReference type="InterPro" id="IPR036890">
    <property type="entry name" value="HATPase_C_sf"/>
</dbReference>
<dbReference type="PRINTS" id="PR00344">
    <property type="entry name" value="BCTRLSENSOR"/>
</dbReference>
<dbReference type="InterPro" id="IPR036097">
    <property type="entry name" value="HisK_dim/P_sf"/>
</dbReference>
<dbReference type="Gene3D" id="6.10.340.10">
    <property type="match status" value="1"/>
</dbReference>
<evidence type="ECO:0000256" key="10">
    <source>
        <dbReference type="ARBA" id="ARBA00023136"/>
    </source>
</evidence>
<dbReference type="InterPro" id="IPR003660">
    <property type="entry name" value="HAMP_dom"/>
</dbReference>
<comment type="caution">
    <text evidence="14">The sequence shown here is derived from an EMBL/GenBank/DDBJ whole genome shotgun (WGS) entry which is preliminary data.</text>
</comment>
<evidence type="ECO:0000256" key="9">
    <source>
        <dbReference type="ARBA" id="ARBA00023012"/>
    </source>
</evidence>
<dbReference type="InterPro" id="IPR050428">
    <property type="entry name" value="TCS_sensor_his_kinase"/>
</dbReference>
<dbReference type="EMBL" id="JAASRM010000001">
    <property type="protein sequence ID" value="NIK87113.1"/>
    <property type="molecule type" value="Genomic_DNA"/>
</dbReference>
<dbReference type="InterPro" id="IPR003594">
    <property type="entry name" value="HATPase_dom"/>
</dbReference>
<dbReference type="PROSITE" id="PS50885">
    <property type="entry name" value="HAMP"/>
    <property type="match status" value="1"/>
</dbReference>
<comment type="catalytic activity">
    <reaction evidence="1">
        <text>ATP + protein L-histidine = ADP + protein N-phospho-L-histidine.</text>
        <dbReference type="EC" id="2.7.13.3"/>
    </reaction>
</comment>
<dbReference type="SUPFAM" id="SSF55874">
    <property type="entry name" value="ATPase domain of HSP90 chaperone/DNA topoisomerase II/histidine kinase"/>
    <property type="match status" value="1"/>
</dbReference>
<dbReference type="PANTHER" id="PTHR45436">
    <property type="entry name" value="SENSOR HISTIDINE KINASE YKOH"/>
    <property type="match status" value="1"/>
</dbReference>
<dbReference type="SMART" id="SM00387">
    <property type="entry name" value="HATPase_c"/>
    <property type="match status" value="1"/>
</dbReference>
<evidence type="ECO:0000256" key="7">
    <source>
        <dbReference type="ARBA" id="ARBA00022777"/>
    </source>
</evidence>
<proteinExistence type="predicted"/>
<dbReference type="PROSITE" id="PS50109">
    <property type="entry name" value="HIS_KIN"/>
    <property type="match status" value="1"/>
</dbReference>
<evidence type="ECO:0000256" key="3">
    <source>
        <dbReference type="ARBA" id="ARBA00012438"/>
    </source>
</evidence>
<keyword evidence="6 11" id="KW-0812">Transmembrane</keyword>
<evidence type="ECO:0000259" key="12">
    <source>
        <dbReference type="PROSITE" id="PS50109"/>
    </source>
</evidence>
<reference evidence="14 15" key="1">
    <citation type="submission" date="2020-03" db="EMBL/GenBank/DDBJ databases">
        <title>Genomic Encyclopedia of Type Strains, Phase IV (KMG-IV): sequencing the most valuable type-strain genomes for metagenomic binning, comparative biology and taxonomic classification.</title>
        <authorList>
            <person name="Goeker M."/>
        </authorList>
    </citation>
    <scope>NUCLEOTIDE SEQUENCE [LARGE SCALE GENOMIC DNA]</scope>
    <source>
        <strain evidence="14 15">DSM 19867</strain>
    </source>
</reference>
<dbReference type="InterPro" id="IPR003661">
    <property type="entry name" value="HisK_dim/P_dom"/>
</dbReference>
<evidence type="ECO:0000256" key="11">
    <source>
        <dbReference type="SAM" id="Phobius"/>
    </source>
</evidence>
<dbReference type="Proteomes" id="UP000570514">
    <property type="component" value="Unassembled WGS sequence"/>
</dbReference>
<evidence type="ECO:0000313" key="14">
    <source>
        <dbReference type="EMBL" id="NIK87113.1"/>
    </source>
</evidence>
<sequence length="340" mass="36583">MTTVSVLVAMIVFWGGYATYVIIFSYFPQLINMDDPLPDVTDLATLAMLVAIALGISFLVSLKLAVRILVPLNSLAESARRITAGDLTARAEPGDHSLGETANLVADFNTMAQKLQDMTADMTAWNAAIAHELRTPLTILRGRLQGIHDGVFAPDEKTIRNLLHQVDGLSRLVDDLRLVTLAASGRMELQIEQVALAEQIRIVADLVQPNLVEAGFTLSLDLSEMAVALDPVRTRQALLALLDNVRRYANPGTVVIAMSKLGSYATIRVEDSGPGLPPEFAKQAFTPFARADGSRSRSFGGSGLGLSVVDAIAKAHGGKARYRTSERGGAVFEMLFPIKA</sequence>
<evidence type="ECO:0000256" key="8">
    <source>
        <dbReference type="ARBA" id="ARBA00022989"/>
    </source>
</evidence>
<dbReference type="Pfam" id="PF00512">
    <property type="entry name" value="HisKA"/>
    <property type="match status" value="1"/>
</dbReference>
<comment type="subcellular location">
    <subcellularLocation>
        <location evidence="2">Membrane</location>
    </subcellularLocation>
</comment>
<dbReference type="CDD" id="cd00082">
    <property type="entry name" value="HisKA"/>
    <property type="match status" value="1"/>
</dbReference>
<name>A0A846MUS9_9PROT</name>
<dbReference type="SUPFAM" id="SSF158472">
    <property type="entry name" value="HAMP domain-like"/>
    <property type="match status" value="1"/>
</dbReference>
<evidence type="ECO:0000259" key="13">
    <source>
        <dbReference type="PROSITE" id="PS50885"/>
    </source>
</evidence>
<dbReference type="Gene3D" id="1.10.287.130">
    <property type="match status" value="1"/>
</dbReference>
<gene>
    <name evidence="14" type="ORF">FHS83_000431</name>
</gene>
<keyword evidence="4" id="KW-0597">Phosphoprotein</keyword>
<dbReference type="CDD" id="cd00075">
    <property type="entry name" value="HATPase"/>
    <property type="match status" value="1"/>
</dbReference>
<keyword evidence="5 14" id="KW-0808">Transferase</keyword>
<dbReference type="RefSeq" id="WP_243846247.1">
    <property type="nucleotide sequence ID" value="NZ_BAAADC010000001.1"/>
</dbReference>
<keyword evidence="15" id="KW-1185">Reference proteome</keyword>
<evidence type="ECO:0000256" key="1">
    <source>
        <dbReference type="ARBA" id="ARBA00000085"/>
    </source>
</evidence>
<dbReference type="Pfam" id="PF00672">
    <property type="entry name" value="HAMP"/>
    <property type="match status" value="1"/>
</dbReference>
<feature type="domain" description="HAMP" evidence="13">
    <location>
        <begin position="66"/>
        <end position="120"/>
    </location>
</feature>